<dbReference type="KEGG" id="sfo:Z042_02580"/>
<sequence length="293" mass="31108">MKETRRLIIGKKKQTLTGRAVVGPETDSLKERFKEGSIPLQTDFEKLIDIADVGRKAVGLAPWQEGKPGVGLQLGSGERLSVKLNTNSGLTVTDAGVSVALKTNGGVLVDANGISVKPGRGMEVTSDGIRIKDEFAFRPGMILMFSGTTMPTGWALCDGTVGRPDLRDRFILGATTLTDNNQTNGSKVNANKQFLVNSNSIAPSVTVNVNGRALTIAQIPSHTHQIKSAGKEGTGGQALYERNGLTPSFKTTFTQAVGSGLAHDHTATGSQVSHNHTTNVVPPYYILAFIIKL</sequence>
<dbReference type="Proteomes" id="UP000019030">
    <property type="component" value="Chromosome"/>
</dbReference>
<dbReference type="PATRIC" id="fig|1441930.4.peg.525"/>
<proteinExistence type="predicted"/>
<name>W0LJV6_9GAMM</name>
<accession>W0LJV6</accession>
<dbReference type="eggNOG" id="COG4675">
    <property type="taxonomic scope" value="Bacteria"/>
</dbReference>
<reference evidence="1 2" key="2">
    <citation type="submission" date="2015-03" db="EMBL/GenBank/DDBJ databases">
        <authorList>
            <person name="Chan K.-G."/>
        </authorList>
    </citation>
    <scope>NUCLEOTIDE SEQUENCE [LARGE SCALE GENOMIC DNA]</scope>
    <source>
        <strain evidence="1 2">RB-25</strain>
    </source>
</reference>
<dbReference type="RefSeq" id="WP_024913620.1">
    <property type="nucleotide sequence ID" value="NZ_CP007044.2"/>
</dbReference>
<dbReference type="EMBL" id="CP007044">
    <property type="protein sequence ID" value="AHG22617.1"/>
    <property type="molecule type" value="Genomic_DNA"/>
</dbReference>
<dbReference type="STRING" id="1441930.Z042_02580"/>
<gene>
    <name evidence="1" type="ORF">Z042_02580</name>
</gene>
<reference evidence="1 2" key="1">
    <citation type="submission" date="2014-01" db="EMBL/GenBank/DDBJ databases">
        <title>Isolation of Serratia multitudinisentens RB-25 from Ex-Landfill site.</title>
        <authorList>
            <person name="Robson E.H.J."/>
        </authorList>
    </citation>
    <scope>NUCLEOTIDE SEQUENCE [LARGE SCALE GENOMIC DNA]</scope>
    <source>
        <strain evidence="1 2">RB-25</strain>
    </source>
</reference>
<dbReference type="CDD" id="cd22641">
    <property type="entry name" value="C24-like"/>
    <property type="match status" value="1"/>
</dbReference>
<dbReference type="HOGENOM" id="CLU_051665_0_0_6"/>
<protein>
    <submittedName>
        <fullName evidence="1">Uncharacterized protein</fullName>
    </submittedName>
</protein>
<evidence type="ECO:0000313" key="1">
    <source>
        <dbReference type="EMBL" id="AHG22617.1"/>
    </source>
</evidence>
<keyword evidence="2" id="KW-1185">Reference proteome</keyword>
<dbReference type="SUPFAM" id="SSF88874">
    <property type="entry name" value="Receptor-binding domain of short tail fibre protein gp12"/>
    <property type="match status" value="1"/>
</dbReference>
<dbReference type="AlphaFoldDB" id="W0LJV6"/>
<organism evidence="1 2">
    <name type="scientific">Chania multitudinisentens RB-25</name>
    <dbReference type="NCBI Taxonomy" id="1441930"/>
    <lineage>
        <taxon>Bacteria</taxon>
        <taxon>Pseudomonadati</taxon>
        <taxon>Pseudomonadota</taxon>
        <taxon>Gammaproteobacteria</taxon>
        <taxon>Enterobacterales</taxon>
        <taxon>Yersiniaceae</taxon>
        <taxon>Chania</taxon>
    </lineage>
</organism>
<evidence type="ECO:0000313" key="2">
    <source>
        <dbReference type="Proteomes" id="UP000019030"/>
    </source>
</evidence>